<feature type="region of interest" description="Disordered" evidence="1">
    <location>
        <begin position="1"/>
        <end position="53"/>
    </location>
</feature>
<name>A0A4R6RZU3_LABRH</name>
<feature type="compositionally biased region" description="Basic and acidic residues" evidence="1">
    <location>
        <begin position="208"/>
        <end position="220"/>
    </location>
</feature>
<feature type="compositionally biased region" description="Low complexity" evidence="1">
    <location>
        <begin position="9"/>
        <end position="31"/>
    </location>
</feature>
<organism evidence="3 4">
    <name type="scientific">Labedaea rhizosphaerae</name>
    <dbReference type="NCBI Taxonomy" id="598644"/>
    <lineage>
        <taxon>Bacteria</taxon>
        <taxon>Bacillati</taxon>
        <taxon>Actinomycetota</taxon>
        <taxon>Actinomycetes</taxon>
        <taxon>Pseudonocardiales</taxon>
        <taxon>Pseudonocardiaceae</taxon>
        <taxon>Labedaea</taxon>
    </lineage>
</organism>
<accession>A0A4R6RZU3</accession>
<feature type="compositionally biased region" description="Gly residues" evidence="1">
    <location>
        <begin position="229"/>
        <end position="240"/>
    </location>
</feature>
<evidence type="ECO:0000313" key="3">
    <source>
        <dbReference type="EMBL" id="TDP92167.1"/>
    </source>
</evidence>
<dbReference type="AlphaFoldDB" id="A0A4R6RZU3"/>
<keyword evidence="2" id="KW-0472">Membrane</keyword>
<dbReference type="Proteomes" id="UP000295444">
    <property type="component" value="Unassembled WGS sequence"/>
</dbReference>
<protein>
    <submittedName>
        <fullName evidence="3">Uncharacterized protein</fullName>
    </submittedName>
</protein>
<sequence length="278" mass="28148">MTYPPQNQPDPWGQQQGPPEGWGPQPDQWGQQPPPPQDPWGGGGYDGYGGPPPKKGGGKTVAIVLVIVVVLAGAGVGLFFLLKNKDSDNNAGPGGMNPNDPKSVAVAWADKYSRAYNSDYQEVKATDLKPLMCQSQYKGLDEVQQLADAKRANGSSGSAVPTPNHRKYKLTVGDVKANGDTATVMVTATPESSSGSGGPSASAAASRSETRAFDMKKENGGWKVCGPQKGNGGGNGGSTPSGGVQLPGSGSGGGGASGGPVPSGSLKPLPSGIPIPTR</sequence>
<keyword evidence="4" id="KW-1185">Reference proteome</keyword>
<proteinExistence type="predicted"/>
<keyword evidence="2" id="KW-0812">Transmembrane</keyword>
<dbReference type="RefSeq" id="WP_133853701.1">
    <property type="nucleotide sequence ID" value="NZ_SNXZ01000008.1"/>
</dbReference>
<feature type="compositionally biased region" description="Gly residues" evidence="1">
    <location>
        <begin position="40"/>
        <end position="49"/>
    </location>
</feature>
<feature type="compositionally biased region" description="Low complexity" evidence="1">
    <location>
        <begin position="188"/>
        <end position="207"/>
    </location>
</feature>
<feature type="compositionally biased region" description="Gly residues" evidence="1">
    <location>
        <begin position="249"/>
        <end position="258"/>
    </location>
</feature>
<evidence type="ECO:0000256" key="2">
    <source>
        <dbReference type="SAM" id="Phobius"/>
    </source>
</evidence>
<gene>
    <name evidence="3" type="ORF">EV186_108380</name>
</gene>
<evidence type="ECO:0000313" key="4">
    <source>
        <dbReference type="Proteomes" id="UP000295444"/>
    </source>
</evidence>
<evidence type="ECO:0000256" key="1">
    <source>
        <dbReference type="SAM" id="MobiDB-lite"/>
    </source>
</evidence>
<reference evidence="3 4" key="1">
    <citation type="submission" date="2019-03" db="EMBL/GenBank/DDBJ databases">
        <title>Genomic Encyclopedia of Type Strains, Phase IV (KMG-IV): sequencing the most valuable type-strain genomes for metagenomic binning, comparative biology and taxonomic classification.</title>
        <authorList>
            <person name="Goeker M."/>
        </authorList>
    </citation>
    <scope>NUCLEOTIDE SEQUENCE [LARGE SCALE GENOMIC DNA]</scope>
    <source>
        <strain evidence="3 4">DSM 45361</strain>
    </source>
</reference>
<feature type="transmembrane region" description="Helical" evidence="2">
    <location>
        <begin position="61"/>
        <end position="82"/>
    </location>
</feature>
<dbReference type="EMBL" id="SNXZ01000008">
    <property type="protein sequence ID" value="TDP92167.1"/>
    <property type="molecule type" value="Genomic_DNA"/>
</dbReference>
<comment type="caution">
    <text evidence="3">The sequence shown here is derived from an EMBL/GenBank/DDBJ whole genome shotgun (WGS) entry which is preliminary data.</text>
</comment>
<feature type="region of interest" description="Disordered" evidence="1">
    <location>
        <begin position="188"/>
        <end position="278"/>
    </location>
</feature>
<keyword evidence="2" id="KW-1133">Transmembrane helix</keyword>